<protein>
    <submittedName>
        <fullName evidence="2">Uncharacterized protein</fullName>
    </submittedName>
</protein>
<name>A0A4U8VWW5_9NOCA</name>
<dbReference type="AlphaFoldDB" id="A0A4U8VWW5"/>
<reference evidence="2 3" key="1">
    <citation type="submission" date="2019-02" db="EMBL/GenBank/DDBJ databases">
        <authorList>
            <consortium name="Pathogen Informatics"/>
        </authorList>
    </citation>
    <scope>NUCLEOTIDE SEQUENCE [LARGE SCALE GENOMIC DNA]</scope>
    <source>
        <strain evidence="2 3">3012STDY6756504</strain>
    </source>
</reference>
<dbReference type="EMBL" id="LR215973">
    <property type="protein sequence ID" value="VFA98001.1"/>
    <property type="molecule type" value="Genomic_DNA"/>
</dbReference>
<gene>
    <name evidence="2" type="ORF">NCTC10797_01766</name>
</gene>
<feature type="region of interest" description="Disordered" evidence="1">
    <location>
        <begin position="269"/>
        <end position="298"/>
    </location>
</feature>
<feature type="region of interest" description="Disordered" evidence="1">
    <location>
        <begin position="163"/>
        <end position="231"/>
    </location>
</feature>
<evidence type="ECO:0000256" key="1">
    <source>
        <dbReference type="SAM" id="MobiDB-lite"/>
    </source>
</evidence>
<accession>A0A4U8VWW5</accession>
<feature type="compositionally biased region" description="Basic and acidic residues" evidence="1">
    <location>
        <begin position="191"/>
        <end position="204"/>
    </location>
</feature>
<dbReference type="Proteomes" id="UP000290439">
    <property type="component" value="Chromosome"/>
</dbReference>
<feature type="compositionally biased region" description="Basic and acidic residues" evidence="1">
    <location>
        <begin position="217"/>
        <end position="231"/>
    </location>
</feature>
<evidence type="ECO:0000313" key="3">
    <source>
        <dbReference type="Proteomes" id="UP000290439"/>
    </source>
</evidence>
<evidence type="ECO:0000313" key="2">
    <source>
        <dbReference type="EMBL" id="VFA98001.1"/>
    </source>
</evidence>
<organism evidence="2 3">
    <name type="scientific">Nocardia cyriacigeorgica</name>
    <dbReference type="NCBI Taxonomy" id="135487"/>
    <lineage>
        <taxon>Bacteria</taxon>
        <taxon>Bacillati</taxon>
        <taxon>Actinomycetota</taxon>
        <taxon>Actinomycetes</taxon>
        <taxon>Mycobacteriales</taxon>
        <taxon>Nocardiaceae</taxon>
        <taxon>Nocardia</taxon>
    </lineage>
</organism>
<proteinExistence type="predicted"/>
<dbReference type="RefSeq" id="WP_130916756.1">
    <property type="nucleotide sequence ID" value="NZ_JADLPK010000002.1"/>
</dbReference>
<sequence length="298" mass="31976">MGLSEIAAELYGLDPGEFVAARKDRAAQAKRAGDGDLAAAVAELRKPTVAAWTVNLLAREAPDEVDALLRLGEALREAQRELSGDDLRTLTRQRQQVVNALARRAGELAAEHDHPVGEPVLREVATTLTAALADPGVADQVRDGTLAKAASYEGFGDAAPALTAVPEADSGTRRRDRARTAGRQGKTRGRSRADRAAEQRKAAEAELFEARGAAETARAEQDSAERDAVEAERRLREADELVGRLRAELTAAEEQHRFARTAERAAREAARAAATELERAQRSVERAEQALADHESGG</sequence>